<sequence>TTPPEQTSTNQAGEKRSPTTTSTPSPPLQQREQKGLSGVGIQPGTHLLPKWRNVNQDTVLCGRFFLPRLVLHT</sequence>
<organism evidence="2 3">
    <name type="scientific">Gulo gulo</name>
    <name type="common">Wolverine</name>
    <name type="synonym">Gluton</name>
    <dbReference type="NCBI Taxonomy" id="48420"/>
    <lineage>
        <taxon>Eukaryota</taxon>
        <taxon>Metazoa</taxon>
        <taxon>Chordata</taxon>
        <taxon>Craniata</taxon>
        <taxon>Vertebrata</taxon>
        <taxon>Euteleostomi</taxon>
        <taxon>Mammalia</taxon>
        <taxon>Eutheria</taxon>
        <taxon>Laurasiatheria</taxon>
        <taxon>Carnivora</taxon>
        <taxon>Caniformia</taxon>
        <taxon>Musteloidea</taxon>
        <taxon>Mustelidae</taxon>
        <taxon>Guloninae</taxon>
        <taxon>Gulo</taxon>
    </lineage>
</organism>
<feature type="compositionally biased region" description="Polar residues" evidence="1">
    <location>
        <begin position="1"/>
        <end position="12"/>
    </location>
</feature>
<keyword evidence="3" id="KW-1185">Reference proteome</keyword>
<dbReference type="EMBL" id="CYRY02002047">
    <property type="protein sequence ID" value="VCW66712.1"/>
    <property type="molecule type" value="Genomic_DNA"/>
</dbReference>
<evidence type="ECO:0000313" key="2">
    <source>
        <dbReference type="EMBL" id="VCW66712.1"/>
    </source>
</evidence>
<reference evidence="2 3" key="1">
    <citation type="submission" date="2018-10" db="EMBL/GenBank/DDBJ databases">
        <authorList>
            <person name="Ekblom R."/>
            <person name="Jareborg N."/>
        </authorList>
    </citation>
    <scope>NUCLEOTIDE SEQUENCE [LARGE SCALE GENOMIC DNA]</scope>
    <source>
        <tissue evidence="2">Muscle</tissue>
    </source>
</reference>
<evidence type="ECO:0000313" key="3">
    <source>
        <dbReference type="Proteomes" id="UP000269945"/>
    </source>
</evidence>
<comment type="caution">
    <text evidence="2">The sequence shown here is derived from an EMBL/GenBank/DDBJ whole genome shotgun (WGS) entry which is preliminary data.</text>
</comment>
<gene>
    <name evidence="2" type="ORF">BN2614_LOCUS3</name>
</gene>
<evidence type="ECO:0000256" key="1">
    <source>
        <dbReference type="SAM" id="MobiDB-lite"/>
    </source>
</evidence>
<name>A0A9X9LFB8_GULGU</name>
<accession>A0A9X9LFB8</accession>
<protein>
    <submittedName>
        <fullName evidence="2">Uncharacterized protein</fullName>
    </submittedName>
</protein>
<feature type="non-terminal residue" evidence="2">
    <location>
        <position position="73"/>
    </location>
</feature>
<proteinExistence type="predicted"/>
<dbReference type="AlphaFoldDB" id="A0A9X9LFB8"/>
<dbReference type="Proteomes" id="UP000269945">
    <property type="component" value="Unassembled WGS sequence"/>
</dbReference>
<feature type="region of interest" description="Disordered" evidence="1">
    <location>
        <begin position="1"/>
        <end position="42"/>
    </location>
</feature>